<evidence type="ECO:0000259" key="1">
    <source>
        <dbReference type="Pfam" id="PF17921"/>
    </source>
</evidence>
<organism evidence="2">
    <name type="scientific">Phytophthora nicotianae</name>
    <name type="common">Potato buckeye rot agent</name>
    <name type="synonym">Phytophthora parasitica</name>
    <dbReference type="NCBI Taxonomy" id="4792"/>
    <lineage>
        <taxon>Eukaryota</taxon>
        <taxon>Sar</taxon>
        <taxon>Stramenopiles</taxon>
        <taxon>Oomycota</taxon>
        <taxon>Peronosporomycetes</taxon>
        <taxon>Peronosporales</taxon>
        <taxon>Peronosporaceae</taxon>
        <taxon>Phytophthora</taxon>
    </lineage>
</organism>
<name>W2MMD3_PHYNI</name>
<dbReference type="InterPro" id="IPR043128">
    <property type="entry name" value="Rev_trsase/Diguanyl_cyclase"/>
</dbReference>
<dbReference type="EMBL" id="KI695085">
    <property type="protein sequence ID" value="ETM37470.1"/>
    <property type="molecule type" value="Genomic_DNA"/>
</dbReference>
<protein>
    <recommendedName>
        <fullName evidence="1">Integrase zinc-binding domain-containing protein</fullName>
    </recommendedName>
</protein>
<evidence type="ECO:0000313" key="2">
    <source>
        <dbReference type="EMBL" id="ETM37470.1"/>
    </source>
</evidence>
<dbReference type="InterPro" id="IPR012337">
    <property type="entry name" value="RNaseH-like_sf"/>
</dbReference>
<feature type="domain" description="Integrase zinc-binding" evidence="1">
    <location>
        <begin position="274"/>
        <end position="325"/>
    </location>
</feature>
<dbReference type="VEuPathDB" id="FungiDB:PPTG_21901"/>
<dbReference type="Gene3D" id="1.10.340.70">
    <property type="match status" value="1"/>
</dbReference>
<gene>
    <name evidence="2" type="ORF">L914_15979</name>
</gene>
<dbReference type="InterPro" id="IPR043502">
    <property type="entry name" value="DNA/RNA_pol_sf"/>
</dbReference>
<dbReference type="SUPFAM" id="SSF56672">
    <property type="entry name" value="DNA/RNA polymerases"/>
    <property type="match status" value="1"/>
</dbReference>
<dbReference type="PANTHER" id="PTHR37984:SF5">
    <property type="entry name" value="PROTEIN NYNRIN-LIKE"/>
    <property type="match status" value="1"/>
</dbReference>
<dbReference type="AlphaFoldDB" id="W2MMD3"/>
<dbReference type="Proteomes" id="UP000054532">
    <property type="component" value="Unassembled WGS sequence"/>
</dbReference>
<reference evidence="2" key="1">
    <citation type="submission" date="2013-11" db="EMBL/GenBank/DDBJ databases">
        <title>The Genome Sequence of Phytophthora parasitica IAC_01/95.</title>
        <authorList>
            <consortium name="The Broad Institute Genomics Platform"/>
            <person name="Russ C."/>
            <person name="Tyler B."/>
            <person name="Panabieres F."/>
            <person name="Shan W."/>
            <person name="Tripathy S."/>
            <person name="Grunwald N."/>
            <person name="Machado M."/>
            <person name="Johnson C.S."/>
            <person name="Arredondo F."/>
            <person name="Hong C."/>
            <person name="Coffey M."/>
            <person name="Young S.K."/>
            <person name="Zeng Q."/>
            <person name="Gargeya S."/>
            <person name="Fitzgerald M."/>
            <person name="Abouelleil A."/>
            <person name="Alvarado L."/>
            <person name="Chapman S.B."/>
            <person name="Gainer-Dewar J."/>
            <person name="Goldberg J."/>
            <person name="Griggs A."/>
            <person name="Gujja S."/>
            <person name="Hansen M."/>
            <person name="Howarth C."/>
            <person name="Imamovic A."/>
            <person name="Ireland A."/>
            <person name="Larimer J."/>
            <person name="McCowan C."/>
            <person name="Murphy C."/>
            <person name="Pearson M."/>
            <person name="Poon T.W."/>
            <person name="Priest M."/>
            <person name="Roberts A."/>
            <person name="Saif S."/>
            <person name="Shea T."/>
            <person name="Sykes S."/>
            <person name="Wortman J."/>
            <person name="Nusbaum C."/>
            <person name="Birren B."/>
        </authorList>
    </citation>
    <scope>NUCLEOTIDE SEQUENCE [LARGE SCALE GENOMIC DNA]</scope>
    <source>
        <strain evidence="2">IAC_01/95</strain>
    </source>
</reference>
<dbReference type="Gene3D" id="3.30.420.10">
    <property type="entry name" value="Ribonuclease H-like superfamily/Ribonuclease H"/>
    <property type="match status" value="1"/>
</dbReference>
<proteinExistence type="predicted"/>
<dbReference type="Pfam" id="PF17921">
    <property type="entry name" value="Integrase_H2C2"/>
    <property type="match status" value="1"/>
</dbReference>
<dbReference type="InterPro" id="IPR050951">
    <property type="entry name" value="Retrovirus_Pol_polyprotein"/>
</dbReference>
<dbReference type="GO" id="GO:0003676">
    <property type="term" value="F:nucleic acid binding"/>
    <property type="evidence" value="ECO:0007669"/>
    <property type="project" value="InterPro"/>
</dbReference>
<dbReference type="InterPro" id="IPR036397">
    <property type="entry name" value="RNaseH_sf"/>
</dbReference>
<dbReference type="Gene3D" id="3.30.70.270">
    <property type="match status" value="1"/>
</dbReference>
<sequence length="461" mass="52776">MIECLEHELSSDGVRPLERLVTAVKDFPRPVDAVEVTRFVHLAGYYRRFIDGFGFLMAPMTKLLRKNAPWEWTAAQQSAFEHVKAVLTTKPLLIYPNFALPFRLTLLYGRKFTIVTDPRSVEVVDVQPELDWKVAPVGVNTSGFEFDVEYRPSSTNVVADALSRAPRTASRMCRYRPRKLVVLGLVTMVTVSTKPKSVTSDLSNDTYGSTCQVSATRTPRRRVTLRQDGRDGRSGQRWQKSERRHRWQRARWVKARNNVLEGRRVLLPPEPWPIVFKECHDLVWAGHLRVPHTYERIAQLYWWPDLQREVKRWVRGCQDCGSRKAKPREVIPPLGSIRGGKVGDRWALDVAGILPVAGSGQRYVIAAVEYVTRYAFGVFRELLTDGAPELTGQVIERLVVLLQTQQINPTDAQDDWATWISFAVYAYNSGRHSTVALSPNELRMGRKLRSPNEQRRDVTER</sequence>
<dbReference type="InterPro" id="IPR041588">
    <property type="entry name" value="Integrase_H2C2"/>
</dbReference>
<dbReference type="FunFam" id="3.30.70.270:FF:000020">
    <property type="entry name" value="Transposon Tf2-6 polyprotein-like Protein"/>
    <property type="match status" value="1"/>
</dbReference>
<accession>W2MMD3</accession>
<dbReference type="SUPFAM" id="SSF53098">
    <property type="entry name" value="Ribonuclease H-like"/>
    <property type="match status" value="1"/>
</dbReference>
<dbReference type="PANTHER" id="PTHR37984">
    <property type="entry name" value="PROTEIN CBG26694"/>
    <property type="match status" value="1"/>
</dbReference>